<dbReference type="SUPFAM" id="SSF53613">
    <property type="entry name" value="Ribokinase-like"/>
    <property type="match status" value="1"/>
</dbReference>
<evidence type="ECO:0000256" key="8">
    <source>
        <dbReference type="ARBA" id="ARBA00022842"/>
    </source>
</evidence>
<dbReference type="InterPro" id="IPR004399">
    <property type="entry name" value="HMP/HMP-P_kinase_dom"/>
</dbReference>
<keyword evidence="3" id="KW-0808">Transferase</keyword>
<dbReference type="CDD" id="cd01169">
    <property type="entry name" value="HMPP_kinase"/>
    <property type="match status" value="1"/>
</dbReference>
<dbReference type="Gene3D" id="3.40.1190.20">
    <property type="match status" value="1"/>
</dbReference>
<evidence type="ECO:0000256" key="4">
    <source>
        <dbReference type="ARBA" id="ARBA00022723"/>
    </source>
</evidence>
<dbReference type="GO" id="GO:0005829">
    <property type="term" value="C:cytosol"/>
    <property type="evidence" value="ECO:0007669"/>
    <property type="project" value="TreeGrafter"/>
</dbReference>
<dbReference type="InterPro" id="IPR029056">
    <property type="entry name" value="Ribokinase-like"/>
</dbReference>
<dbReference type="GO" id="GO:0046872">
    <property type="term" value="F:metal ion binding"/>
    <property type="evidence" value="ECO:0007669"/>
    <property type="project" value="UniProtKB-KW"/>
</dbReference>
<feature type="domain" description="Pyridoxamine kinase/Phosphomethylpyrimidine kinase" evidence="14">
    <location>
        <begin position="11"/>
        <end position="256"/>
    </location>
</feature>
<keyword evidence="7" id="KW-0067">ATP-binding</keyword>
<evidence type="ECO:0000256" key="11">
    <source>
        <dbReference type="ARBA" id="ARBA00042396"/>
    </source>
</evidence>
<name>A0A3F3NP26_ENTFC</name>
<dbReference type="AlphaFoldDB" id="A0A3F3NP26"/>
<gene>
    <name evidence="15" type="ORF">EB12_00913</name>
</gene>
<dbReference type="PANTHER" id="PTHR20858:SF19">
    <property type="entry name" value="PYRIDOXINE KINASE"/>
    <property type="match status" value="1"/>
</dbReference>
<evidence type="ECO:0000256" key="5">
    <source>
        <dbReference type="ARBA" id="ARBA00022741"/>
    </source>
</evidence>
<evidence type="ECO:0000313" key="16">
    <source>
        <dbReference type="Proteomes" id="UP000253144"/>
    </source>
</evidence>
<keyword evidence="8" id="KW-0460">Magnesium</keyword>
<keyword evidence="4" id="KW-0479">Metal-binding</keyword>
<dbReference type="PANTHER" id="PTHR20858">
    <property type="entry name" value="PHOSPHOMETHYLPYRIMIDINE KINASE"/>
    <property type="match status" value="1"/>
</dbReference>
<evidence type="ECO:0000259" key="14">
    <source>
        <dbReference type="Pfam" id="PF08543"/>
    </source>
</evidence>
<dbReference type="GO" id="GO:0008478">
    <property type="term" value="F:pyridoxal kinase activity"/>
    <property type="evidence" value="ECO:0007669"/>
    <property type="project" value="UniProtKB-EC"/>
</dbReference>
<evidence type="ECO:0000256" key="6">
    <source>
        <dbReference type="ARBA" id="ARBA00022777"/>
    </source>
</evidence>
<evidence type="ECO:0000256" key="10">
    <source>
        <dbReference type="ARBA" id="ARBA00042348"/>
    </source>
</evidence>
<protein>
    <recommendedName>
        <fullName evidence="2">pyridoxal kinase</fullName>
        <ecNumber evidence="2">2.7.1.35</ecNumber>
    </recommendedName>
    <alternativeName>
        <fullName evidence="10">PN/PL/PM kinase</fullName>
    </alternativeName>
    <alternativeName>
        <fullName evidence="11">Pyridoxal kinase</fullName>
    </alternativeName>
    <alternativeName>
        <fullName evidence="9">Pyridoxamine kinase</fullName>
    </alternativeName>
    <alternativeName>
        <fullName evidence="12">Vitamin B6 kinase</fullName>
    </alternativeName>
</protein>
<dbReference type="GO" id="GO:0005524">
    <property type="term" value="F:ATP binding"/>
    <property type="evidence" value="ECO:0007669"/>
    <property type="project" value="UniProtKB-KW"/>
</dbReference>
<keyword evidence="6 15" id="KW-0418">Kinase</keyword>
<keyword evidence="5" id="KW-0547">Nucleotide-binding</keyword>
<organism evidence="15 16">
    <name type="scientific">Enterococcus faecium</name>
    <name type="common">Streptococcus faecium</name>
    <dbReference type="NCBI Taxonomy" id="1352"/>
    <lineage>
        <taxon>Bacteria</taxon>
        <taxon>Bacillati</taxon>
        <taxon>Bacillota</taxon>
        <taxon>Bacilli</taxon>
        <taxon>Lactobacillales</taxon>
        <taxon>Enterococcaceae</taxon>
        <taxon>Enterococcus</taxon>
    </lineage>
</organism>
<dbReference type="GO" id="GO:0008902">
    <property type="term" value="F:hydroxymethylpyrimidine kinase activity"/>
    <property type="evidence" value="ECO:0007669"/>
    <property type="project" value="TreeGrafter"/>
</dbReference>
<dbReference type="RefSeq" id="WP_010829673.1">
    <property type="nucleotide sequence ID" value="NZ_JABCAE010000001.1"/>
</dbReference>
<evidence type="ECO:0000256" key="1">
    <source>
        <dbReference type="ARBA" id="ARBA00009879"/>
    </source>
</evidence>
<comment type="catalytic activity">
    <reaction evidence="13">
        <text>pyridoxal + ATP = pyridoxal 5'-phosphate + ADP + H(+)</text>
        <dbReference type="Rhea" id="RHEA:10224"/>
        <dbReference type="ChEBI" id="CHEBI:15378"/>
        <dbReference type="ChEBI" id="CHEBI:17310"/>
        <dbReference type="ChEBI" id="CHEBI:30616"/>
        <dbReference type="ChEBI" id="CHEBI:456216"/>
        <dbReference type="ChEBI" id="CHEBI:597326"/>
        <dbReference type="EC" id="2.7.1.35"/>
    </reaction>
</comment>
<evidence type="ECO:0000256" key="2">
    <source>
        <dbReference type="ARBA" id="ARBA00012104"/>
    </source>
</evidence>
<accession>A0A3F3NP26</accession>
<evidence type="ECO:0000256" key="7">
    <source>
        <dbReference type="ARBA" id="ARBA00022840"/>
    </source>
</evidence>
<dbReference type="EC" id="2.7.1.35" evidence="2"/>
<reference evidence="15 16" key="1">
    <citation type="submission" date="2015-06" db="EMBL/GenBank/DDBJ databases">
        <title>The Genome Sequence of Enterococcus faecium 131EA1.</title>
        <authorList>
            <consortium name="The Broad Institute Genomics Platform"/>
            <consortium name="The Broad Institute Genome Sequencing Center for Infectious Disease"/>
            <person name="Earl A.M."/>
            <person name="Van Tyne D."/>
            <person name="Lebreton F."/>
            <person name="Saavedra J.T."/>
            <person name="Gilmore M.S."/>
            <person name="Manson Mcguire A."/>
            <person name="Clock S."/>
            <person name="Crupain M."/>
            <person name="Rangan U."/>
            <person name="Young S."/>
            <person name="Abouelleil A."/>
            <person name="Cao P."/>
            <person name="Chapman S.B."/>
            <person name="Griggs A."/>
            <person name="Priest M."/>
            <person name="Shea T."/>
            <person name="Wortman J."/>
            <person name="Nusbaum C."/>
            <person name="Birren B."/>
        </authorList>
    </citation>
    <scope>NUCLEOTIDE SEQUENCE [LARGE SCALE GENOMIC DNA]</scope>
    <source>
        <strain evidence="15 16">131EA1</strain>
    </source>
</reference>
<evidence type="ECO:0000256" key="13">
    <source>
        <dbReference type="ARBA" id="ARBA00049293"/>
    </source>
</evidence>
<comment type="caution">
    <text evidence="15">The sequence shown here is derived from an EMBL/GenBank/DDBJ whole genome shotgun (WGS) entry which is preliminary data.</text>
</comment>
<evidence type="ECO:0000256" key="9">
    <source>
        <dbReference type="ARBA" id="ARBA00042307"/>
    </source>
</evidence>
<dbReference type="InterPro" id="IPR013749">
    <property type="entry name" value="PM/HMP-P_kinase-1"/>
</dbReference>
<sequence length="270" mass="29020">MKRILTIGGSDPFAGGGIQTDLKTFENFGLFGLSALTSIGALDINERFMLESISLELLKRQLVSIDKMTSLDGIKIGLLNSSEAIMVVRDFIKTKQNIPIILDPVLAFKETEAVINQLYISQLIEELFPLVTMITPNLAEAALLSGQALPSSLTEMIHLAKELTASGTKNIVIKGGTRMAGDEAVDLLYSIDHYEVFSHKKIDTTTVNGAGCAFSSAITANLVLGADFTKAVAESKKFVAHCISNGVLMNDYTGSVWSGGIQKGGMRNEN</sequence>
<dbReference type="EMBL" id="LEQJ01000005">
    <property type="protein sequence ID" value="RBS33313.1"/>
    <property type="molecule type" value="Genomic_DNA"/>
</dbReference>
<dbReference type="Pfam" id="PF08543">
    <property type="entry name" value="Phos_pyr_kin"/>
    <property type="match status" value="1"/>
</dbReference>
<evidence type="ECO:0000256" key="12">
    <source>
        <dbReference type="ARBA" id="ARBA00042531"/>
    </source>
</evidence>
<comment type="similarity">
    <text evidence="1">Belongs to the ThiD family.</text>
</comment>
<proteinExistence type="inferred from homology"/>
<dbReference type="GO" id="GO:0009228">
    <property type="term" value="P:thiamine biosynthetic process"/>
    <property type="evidence" value="ECO:0007669"/>
    <property type="project" value="InterPro"/>
</dbReference>
<dbReference type="GO" id="GO:0008972">
    <property type="term" value="F:phosphomethylpyrimidine kinase activity"/>
    <property type="evidence" value="ECO:0007669"/>
    <property type="project" value="InterPro"/>
</dbReference>
<evidence type="ECO:0000256" key="3">
    <source>
        <dbReference type="ARBA" id="ARBA00022679"/>
    </source>
</evidence>
<evidence type="ECO:0000313" key="15">
    <source>
        <dbReference type="EMBL" id="RBS33313.1"/>
    </source>
</evidence>
<dbReference type="Proteomes" id="UP000253144">
    <property type="component" value="Unassembled WGS sequence"/>
</dbReference>